<reference evidence="2 3" key="1">
    <citation type="submission" date="2012-08" db="EMBL/GenBank/DDBJ databases">
        <title>Oryza genome evolution.</title>
        <authorList>
            <person name="Wing R.A."/>
        </authorList>
    </citation>
    <scope>NUCLEOTIDE SEQUENCE</scope>
</reference>
<reference evidence="3" key="2">
    <citation type="submission" date="2013-12" db="EMBL/GenBank/DDBJ databases">
        <authorList>
            <person name="Yu Y."/>
            <person name="Lee S."/>
            <person name="de Baynast K."/>
            <person name="Wissotski M."/>
            <person name="Liu L."/>
            <person name="Talag J."/>
            <person name="Goicoechea J."/>
            <person name="Angelova A."/>
            <person name="Jetty R."/>
            <person name="Kudrna D."/>
            <person name="Golser W."/>
            <person name="Rivera L."/>
            <person name="Zhang J."/>
            <person name="Wing R."/>
        </authorList>
    </citation>
    <scope>NUCLEOTIDE SEQUENCE</scope>
</reference>
<dbReference type="Gramene" id="LPERR08G06890.1">
    <property type="protein sequence ID" value="LPERR08G06890.1"/>
    <property type="gene ID" value="LPERR08G06890"/>
</dbReference>
<dbReference type="Pfam" id="PF03080">
    <property type="entry name" value="Neprosin"/>
    <property type="match status" value="1"/>
</dbReference>
<dbReference type="AlphaFoldDB" id="A0A0D9X5V3"/>
<name>A0A0D9X5V3_9ORYZ</name>
<evidence type="ECO:0000259" key="1">
    <source>
        <dbReference type="PROSITE" id="PS52045"/>
    </source>
</evidence>
<organism evidence="2 3">
    <name type="scientific">Leersia perrieri</name>
    <dbReference type="NCBI Taxonomy" id="77586"/>
    <lineage>
        <taxon>Eukaryota</taxon>
        <taxon>Viridiplantae</taxon>
        <taxon>Streptophyta</taxon>
        <taxon>Embryophyta</taxon>
        <taxon>Tracheophyta</taxon>
        <taxon>Spermatophyta</taxon>
        <taxon>Magnoliopsida</taxon>
        <taxon>Liliopsida</taxon>
        <taxon>Poales</taxon>
        <taxon>Poaceae</taxon>
        <taxon>BOP clade</taxon>
        <taxon>Oryzoideae</taxon>
        <taxon>Oryzeae</taxon>
        <taxon>Oryzinae</taxon>
        <taxon>Leersia</taxon>
    </lineage>
</organism>
<dbReference type="Gene3D" id="3.90.1320.10">
    <property type="entry name" value="Outer-capsid protein sigma 3, large lobe"/>
    <property type="match status" value="1"/>
</dbReference>
<dbReference type="InterPro" id="IPR004314">
    <property type="entry name" value="Neprosin"/>
</dbReference>
<dbReference type="eggNOG" id="ENOG502QSP9">
    <property type="taxonomic scope" value="Eukaryota"/>
</dbReference>
<dbReference type="Proteomes" id="UP000032180">
    <property type="component" value="Chromosome 8"/>
</dbReference>
<reference evidence="2" key="3">
    <citation type="submission" date="2015-04" db="UniProtKB">
        <authorList>
            <consortium name="EnsemblPlants"/>
        </authorList>
    </citation>
    <scope>IDENTIFICATION</scope>
</reference>
<proteinExistence type="predicted"/>
<dbReference type="HOGENOM" id="CLU_030538_3_0_1"/>
<protein>
    <recommendedName>
        <fullName evidence="1">Neprosin PEP catalytic domain-containing protein</fullName>
    </recommendedName>
</protein>
<dbReference type="PANTHER" id="PTHR31589">
    <property type="entry name" value="PROTEIN, PUTATIVE (DUF239)-RELATED-RELATED"/>
    <property type="match status" value="1"/>
</dbReference>
<dbReference type="PANTHER" id="PTHR31589:SF170">
    <property type="entry name" value="NEPROSIN DOMAIN-CONTAINING PROTEIN"/>
    <property type="match status" value="1"/>
</dbReference>
<accession>A0A0D9X5V3</accession>
<feature type="domain" description="Neprosin PEP catalytic" evidence="1">
    <location>
        <begin position="21"/>
        <end position="274"/>
    </location>
</feature>
<keyword evidence="3" id="KW-1185">Reference proteome</keyword>
<sequence length="275" mass="30339">MLQKCFIFHLQTQFVQALQPKEGFPIRSYFSVHETHFGSYFGLVATMEVYEFELSHGQVTATMIWVRNSLGDGDLEENAIWVGWQVSCDLYGDSHTHFFTYWTRDAHQTTGCFNMNCTGFILTDGSIIAPGGIINPVSNINGARHKITIKVFRDKSTGDWWIHYGFNCAPKAVGYFPANLFTKLSKEATHIKFGGISGEILSTPPPMGSGLLPSIISDKSASIEEISFIDGDGKIKPFNVGTIKEETVSSCYSMTPIFGERGARCLYGGPGGCVD</sequence>
<dbReference type="STRING" id="77586.A0A0D9X5V3"/>
<dbReference type="PROSITE" id="PS52045">
    <property type="entry name" value="NEPROSIN_PEP_CD"/>
    <property type="match status" value="1"/>
</dbReference>
<dbReference type="InterPro" id="IPR053168">
    <property type="entry name" value="Glutamic_endopeptidase"/>
</dbReference>
<dbReference type="EnsemblPlants" id="LPERR08G06890.1">
    <property type="protein sequence ID" value="LPERR08G06890.1"/>
    <property type="gene ID" value="LPERR08G06890"/>
</dbReference>
<evidence type="ECO:0000313" key="2">
    <source>
        <dbReference type="EnsemblPlants" id="LPERR08G06890.1"/>
    </source>
</evidence>
<evidence type="ECO:0000313" key="3">
    <source>
        <dbReference type="Proteomes" id="UP000032180"/>
    </source>
</evidence>